<dbReference type="OrthoDB" id="157302at2"/>
<evidence type="ECO:0000313" key="3">
    <source>
        <dbReference type="EMBL" id="PSK97787.1"/>
    </source>
</evidence>
<name>A0A2P8DKN4_9ACTN</name>
<dbReference type="Gene3D" id="2.30.110.10">
    <property type="entry name" value="Electron Transport, Fmn-binding Protein, Chain A"/>
    <property type="match status" value="1"/>
</dbReference>
<dbReference type="InterPro" id="IPR052019">
    <property type="entry name" value="F420H2_bilvrd_red/Heme_oxyg"/>
</dbReference>
<evidence type="ECO:0000256" key="1">
    <source>
        <dbReference type="ARBA" id="ARBA00023002"/>
    </source>
</evidence>
<dbReference type="InterPro" id="IPR012349">
    <property type="entry name" value="Split_barrel_FMN-bd"/>
</dbReference>
<gene>
    <name evidence="3" type="ORF">CLV63_107180</name>
</gene>
<dbReference type="SUPFAM" id="SSF50475">
    <property type="entry name" value="FMN-binding split barrel"/>
    <property type="match status" value="1"/>
</dbReference>
<dbReference type="GO" id="GO:0005829">
    <property type="term" value="C:cytosol"/>
    <property type="evidence" value="ECO:0007669"/>
    <property type="project" value="TreeGrafter"/>
</dbReference>
<proteinExistence type="predicted"/>
<dbReference type="GO" id="GO:0070967">
    <property type="term" value="F:coenzyme F420 binding"/>
    <property type="evidence" value="ECO:0007669"/>
    <property type="project" value="TreeGrafter"/>
</dbReference>
<dbReference type="Pfam" id="PF01243">
    <property type="entry name" value="PNPOx_N"/>
    <property type="match status" value="1"/>
</dbReference>
<dbReference type="Proteomes" id="UP000240542">
    <property type="component" value="Unassembled WGS sequence"/>
</dbReference>
<sequence>MAPKQPKTELDARYSAALNPRPGAEDVTAVDWAEAQGLLRAAEVFWITTVRPDGRLHVTPLVAAWHDGALHFSTGSGEQKAKNLAANAQCALTTGHNALSGGIDMVVEGTAERVTDPARQEEVIAAFEEQYGDHITSPEGVFHGFGDNIRKGNDMLFAVAPGTAYGFGHDGQVFSHTRYTFSRARQS</sequence>
<accession>A0A2P8DKN4</accession>
<keyword evidence="4" id="KW-1185">Reference proteome</keyword>
<evidence type="ECO:0000313" key="4">
    <source>
        <dbReference type="Proteomes" id="UP000240542"/>
    </source>
</evidence>
<comment type="caution">
    <text evidence="3">The sequence shown here is derived from an EMBL/GenBank/DDBJ whole genome shotgun (WGS) entry which is preliminary data.</text>
</comment>
<dbReference type="PANTHER" id="PTHR35176:SF4">
    <property type="entry name" value="PYRIDOXAMINE 5'-PHOSPHATE OXIDASE-RELATED FMN-BINDING"/>
    <property type="match status" value="1"/>
</dbReference>
<keyword evidence="1" id="KW-0560">Oxidoreductase</keyword>
<organism evidence="3 4">
    <name type="scientific">Murinocardiopsis flavida</name>
    <dbReference type="NCBI Taxonomy" id="645275"/>
    <lineage>
        <taxon>Bacteria</taxon>
        <taxon>Bacillati</taxon>
        <taxon>Actinomycetota</taxon>
        <taxon>Actinomycetes</taxon>
        <taxon>Streptosporangiales</taxon>
        <taxon>Nocardiopsidaceae</taxon>
        <taxon>Murinocardiopsis</taxon>
    </lineage>
</organism>
<dbReference type="GO" id="GO:0016627">
    <property type="term" value="F:oxidoreductase activity, acting on the CH-CH group of donors"/>
    <property type="evidence" value="ECO:0007669"/>
    <property type="project" value="TreeGrafter"/>
</dbReference>
<dbReference type="PANTHER" id="PTHR35176">
    <property type="entry name" value="HEME OXYGENASE HI_0854-RELATED"/>
    <property type="match status" value="1"/>
</dbReference>
<protein>
    <submittedName>
        <fullName evidence="3">Pyridoxamine 5'-phosphate oxidase</fullName>
    </submittedName>
</protein>
<dbReference type="AlphaFoldDB" id="A0A2P8DKN4"/>
<reference evidence="3 4" key="1">
    <citation type="submission" date="2018-03" db="EMBL/GenBank/DDBJ databases">
        <title>Genomic Encyclopedia of Archaeal and Bacterial Type Strains, Phase II (KMG-II): from individual species to whole genera.</title>
        <authorList>
            <person name="Goeker M."/>
        </authorList>
    </citation>
    <scope>NUCLEOTIDE SEQUENCE [LARGE SCALE GENOMIC DNA]</scope>
    <source>
        <strain evidence="3 4">DSM 45312</strain>
    </source>
</reference>
<feature type="domain" description="Pyridoxamine 5'-phosphate oxidase N-terminal" evidence="2">
    <location>
        <begin position="33"/>
        <end position="139"/>
    </location>
</feature>
<dbReference type="EMBL" id="PYGA01000007">
    <property type="protein sequence ID" value="PSK97787.1"/>
    <property type="molecule type" value="Genomic_DNA"/>
</dbReference>
<evidence type="ECO:0000259" key="2">
    <source>
        <dbReference type="Pfam" id="PF01243"/>
    </source>
</evidence>
<dbReference type="RefSeq" id="WP_106583111.1">
    <property type="nucleotide sequence ID" value="NZ_PYGA01000007.1"/>
</dbReference>
<dbReference type="InterPro" id="IPR011576">
    <property type="entry name" value="Pyridox_Oxase_N"/>
</dbReference>